<feature type="compositionally biased region" description="Basic and acidic residues" evidence="4">
    <location>
        <begin position="71"/>
        <end position="81"/>
    </location>
</feature>
<dbReference type="InterPro" id="IPR012590">
    <property type="entry name" value="POPLD_dom"/>
</dbReference>
<comment type="caution">
    <text evidence="8">The sequence shown here is derived from an EMBL/GenBank/DDBJ whole genome shotgun (WGS) entry which is preliminary data.</text>
</comment>
<organism evidence="8 9">
    <name type="scientific">Gryllus longicercus</name>
    <dbReference type="NCBI Taxonomy" id="2509291"/>
    <lineage>
        <taxon>Eukaryota</taxon>
        <taxon>Metazoa</taxon>
        <taxon>Ecdysozoa</taxon>
        <taxon>Arthropoda</taxon>
        <taxon>Hexapoda</taxon>
        <taxon>Insecta</taxon>
        <taxon>Pterygota</taxon>
        <taxon>Neoptera</taxon>
        <taxon>Polyneoptera</taxon>
        <taxon>Orthoptera</taxon>
        <taxon>Ensifera</taxon>
        <taxon>Gryllidea</taxon>
        <taxon>Grylloidea</taxon>
        <taxon>Gryllidae</taxon>
        <taxon>Gryllinae</taxon>
        <taxon>Gryllus</taxon>
    </lineage>
</organism>
<evidence type="ECO:0000313" key="8">
    <source>
        <dbReference type="EMBL" id="KAK7872216.1"/>
    </source>
</evidence>
<evidence type="ECO:0000259" key="7">
    <source>
        <dbReference type="Pfam" id="PF22770"/>
    </source>
</evidence>
<dbReference type="GO" id="GO:0005655">
    <property type="term" value="C:nucleolar ribonuclease P complex"/>
    <property type="evidence" value="ECO:0007669"/>
    <property type="project" value="InterPro"/>
</dbReference>
<dbReference type="PANTHER" id="PTHR22731">
    <property type="entry name" value="RIBONUCLEASES P/MRP PROTEIN SUBUNIT POP1"/>
    <property type="match status" value="1"/>
</dbReference>
<dbReference type="Pfam" id="PF08170">
    <property type="entry name" value="POPLD"/>
    <property type="match status" value="1"/>
</dbReference>
<keyword evidence="3" id="KW-0539">Nucleus</keyword>
<keyword evidence="9" id="KW-1185">Reference proteome</keyword>
<feature type="compositionally biased region" description="Basic and acidic residues" evidence="4">
    <location>
        <begin position="706"/>
        <end position="716"/>
    </location>
</feature>
<evidence type="ECO:0000313" key="9">
    <source>
        <dbReference type="Proteomes" id="UP001378592"/>
    </source>
</evidence>
<dbReference type="AlphaFoldDB" id="A0AAN9W0H2"/>
<protein>
    <submittedName>
        <fullName evidence="8">Uncharacterized protein</fullName>
    </submittedName>
</protein>
<feature type="domain" description="POPLD" evidence="6">
    <location>
        <begin position="502"/>
        <end position="594"/>
    </location>
</feature>
<evidence type="ECO:0000256" key="4">
    <source>
        <dbReference type="SAM" id="MobiDB-lite"/>
    </source>
</evidence>
<dbReference type="GO" id="GO:0001682">
    <property type="term" value="P:tRNA 5'-leader removal"/>
    <property type="evidence" value="ECO:0007669"/>
    <property type="project" value="InterPro"/>
</dbReference>
<feature type="domain" description="POP1 C-terminal" evidence="7">
    <location>
        <begin position="662"/>
        <end position="854"/>
    </location>
</feature>
<feature type="domain" description="Pop1 N-terminal" evidence="5">
    <location>
        <begin position="24"/>
        <end position="97"/>
    </location>
</feature>
<feature type="compositionally biased region" description="Basic residues" evidence="4">
    <location>
        <begin position="61"/>
        <end position="70"/>
    </location>
</feature>
<feature type="domain" description="Pop1 N-terminal" evidence="5">
    <location>
        <begin position="105"/>
        <end position="172"/>
    </location>
</feature>
<comment type="subcellular location">
    <subcellularLocation>
        <location evidence="1">Nucleus</location>
    </subcellularLocation>
</comment>
<evidence type="ECO:0000259" key="5">
    <source>
        <dbReference type="Pfam" id="PF06978"/>
    </source>
</evidence>
<sequence>MANQFDAALGGSIQIPGHISTAVFAQARCQEIEALNNALEQAQKGGLIFQRLPKAMRRRVMSHHSKRMPRRLREAHTKQLEKNGVPPKTKCPSRKYRRRPQNLLLEYNRRQRNFIWLETHIWHAKRFHMTEKWGYKLARFPNAKTFRACYRASANHCLLQDISYYCCMEIKGPEIELIEGLKKHVSSAVGLTFGAQAFISGCKEGHTTFYYKDKFPFGAVGAVQFLWKAENGSSTEQRILWLWTHPSIYNEVKNCLIETFALGEEMLPEKLSEDVGSQFSMVEIKKLEAHCVLEAYPKYISSDNRICLILLKDKLNRFRLTGPLSHSILVDTLNVTSFAEKDKLFDIFETEDVEFLNSDSDFESPEDTIAQREDADVNDNKRISSDSEMWWKTYYRSNEVAQKAHFLQADFWRAIRGSYSASQFPPHQVVALTVLDPRYQLPSKRVKIVPDSKGISEGEINCAKTLNLEKSNGFEPSCIPILLVQRPGSQDSQQKRLGFSSGWDIIFPAGWAMPFWIALIFRGAKPGGLKEASMVQFETGSVTLTEPFAPDTAAGKTEAEANRREREQQHFRLPPNKRPNFIKFGIASPFSCCWDILLNDWCQNKHKDIDASFYVLREKVKLDALKCIINNSFKSGSNVNGGTRADQISHFSSLFSNMNHNCLIPVRIESVKRGCPADCALICIPSSDDILHSKENSAWEGPVEPIHNDNKSDQRKTLRNQHKKELRRLRKQRVLSNNKLKKQMDMLLEKGESISHLISLKKEKTPTKDFVDKHAEEMKLLWIPEPKTIKDSCSRTVVGFVCKGDFSFSEAHGVGLGYVPLPALVHLINTWTEKPLVLFRNPNSLQYYYAVLKIF</sequence>
<proteinExistence type="predicted"/>
<name>A0AAN9W0H2_9ORTH</name>
<gene>
    <name evidence="8" type="ORF">R5R35_001774</name>
</gene>
<keyword evidence="2" id="KW-0819">tRNA processing</keyword>
<feature type="region of interest" description="Disordered" evidence="4">
    <location>
        <begin position="701"/>
        <end position="723"/>
    </location>
</feature>
<dbReference type="Pfam" id="PF22770">
    <property type="entry name" value="POP1_C"/>
    <property type="match status" value="1"/>
</dbReference>
<accession>A0AAN9W0H2</accession>
<dbReference type="InterPro" id="IPR055079">
    <property type="entry name" value="POP1_C"/>
</dbReference>
<feature type="region of interest" description="Disordered" evidence="4">
    <location>
        <begin position="61"/>
        <end position="94"/>
    </location>
</feature>
<dbReference type="Proteomes" id="UP001378592">
    <property type="component" value="Unassembled WGS sequence"/>
</dbReference>
<evidence type="ECO:0000256" key="1">
    <source>
        <dbReference type="ARBA" id="ARBA00004123"/>
    </source>
</evidence>
<evidence type="ECO:0000256" key="3">
    <source>
        <dbReference type="ARBA" id="ARBA00023242"/>
    </source>
</evidence>
<dbReference type="InterPro" id="IPR009723">
    <property type="entry name" value="Pop1_N"/>
</dbReference>
<reference evidence="8 9" key="1">
    <citation type="submission" date="2024-03" db="EMBL/GenBank/DDBJ databases">
        <title>The genome assembly and annotation of the cricket Gryllus longicercus Weissman &amp; Gray.</title>
        <authorList>
            <person name="Szrajer S."/>
            <person name="Gray D."/>
            <person name="Ylla G."/>
        </authorList>
    </citation>
    <scope>NUCLEOTIDE SEQUENCE [LARGE SCALE GENOMIC DNA]</scope>
    <source>
        <strain evidence="8">DAG 2021-001</strain>
        <tissue evidence="8">Whole body minus gut</tissue>
    </source>
</reference>
<dbReference type="PANTHER" id="PTHR22731:SF3">
    <property type="entry name" value="RIBONUCLEASES P_MRP PROTEIN SUBUNIT POP1"/>
    <property type="match status" value="1"/>
</dbReference>
<dbReference type="InterPro" id="IPR039182">
    <property type="entry name" value="Pop1"/>
</dbReference>
<dbReference type="Pfam" id="PF06978">
    <property type="entry name" value="POP1_N"/>
    <property type="match status" value="2"/>
</dbReference>
<dbReference type="EMBL" id="JAZDUA010000028">
    <property type="protein sequence ID" value="KAK7872216.1"/>
    <property type="molecule type" value="Genomic_DNA"/>
</dbReference>
<evidence type="ECO:0000256" key="2">
    <source>
        <dbReference type="ARBA" id="ARBA00022694"/>
    </source>
</evidence>
<evidence type="ECO:0000259" key="6">
    <source>
        <dbReference type="Pfam" id="PF08170"/>
    </source>
</evidence>
<dbReference type="GO" id="GO:0000172">
    <property type="term" value="C:ribonuclease MRP complex"/>
    <property type="evidence" value="ECO:0007669"/>
    <property type="project" value="InterPro"/>
</dbReference>